<keyword evidence="4" id="KW-1185">Reference proteome</keyword>
<dbReference type="CDD" id="cd01833">
    <property type="entry name" value="XynB_like"/>
    <property type="match status" value="1"/>
</dbReference>
<dbReference type="Gene3D" id="3.40.50.1110">
    <property type="entry name" value="SGNH hydrolase"/>
    <property type="match status" value="1"/>
</dbReference>
<dbReference type="Pfam" id="PF00041">
    <property type="entry name" value="fn3"/>
    <property type="match status" value="1"/>
</dbReference>
<feature type="compositionally biased region" description="Low complexity" evidence="1">
    <location>
        <begin position="1030"/>
        <end position="1080"/>
    </location>
</feature>
<dbReference type="InterPro" id="IPR036116">
    <property type="entry name" value="FN3_sf"/>
</dbReference>
<protein>
    <recommendedName>
        <fullName evidence="2">Fibronectin type-III domain-containing protein</fullName>
    </recommendedName>
</protein>
<sequence>MPPLQTNGVAEDTMAMVAAVRDTIKTESDSGVTVQGLAGRDATLRVMIVGDSMTQGQQGDYTWRYRIWEWFVAQGIAVDLVGPYTGTVQPDPPAPPAPPPLYGQQTASSQPKTSGGYAADVSADFDKDHFAVWGRAAAVDKGLIHDVLSAHPADMMLLMLGFNDMGWFYSDAAGTLDSIHTIVSNARAVNLNLQFAIANVPQRSFIGGREDLPISTNIYNGLLRDAIPEWSTTDSPIHLVELQENYDCEPSACPVGYDGLHPTAKGEYEIARAFSLTLVNDFKLGSAPLSIPDNIPARPLPVPSNFQVFSSATGVTATWDPVYGAYSYDVSSRIQGGITDFSSGSVDSARWDSTWPIDGWVYEVQVRASAGNNIKGDWTTVLSATAHPQTAAAPQNVLVEATATGFDISWDPPTGAYTDSIIEYNVLYWDKSQDCTYITGGAFTGTSGHIDDLSPGHYYFLAIETWNAAGEGFPGIVTGVIPGAGTPSPPTDLTIVANDPTTIHMTWNESANAAGYRLWSRNVHDSGSVLTAQNATVEATCSDQYFLFPGTWNYEWCVSAFNGDMESPKGNCVVAPSPTASGGATPTCPPPAAWCPNGGGYSGGGGGSAGGGSGSGGSGGSGGSTSTSALTPVPTGDRTWPVVTNGQCKGPDCQDGQCTGLLCASFGCSGTGCLNGMCTGPTDCVTLGCIGPGCQDGVCVSSGCITSGCVGPDCGSNGVCSGSRCLALGCSGPECGSNGVCTGSNCWEGTCGGQGCTSGICSGSGCTSYDECAGSDCSPGGGTSCTGNDCSSCVGQDCHNGKCTGTDCNGCKGKDCHDGRCVGDNCQSCTGRDCDPSAGRCIGPLCSACTGTDCVCSNGHCGCKGAHCAACLGLGCGCSGLAALFCSCTSPGCSSCVGRTCGCLGSSYSCSGSGCSSCSGVDCECLDPEGCFGGTDTSPSTTAEPTSCATRMTVTDCAVGCSITNYGDTSRATTCFTTQCSTVTGCETQGSTTTTDTTTNLCPLTVDVGPTGNWDPNGPPPTLGSDNKYTASGAGQTTAPSTTTPPTTAPPTTSSSTTEPSTTTSSTPSQTTSLPIPTSSNSNKPTYYCFKDHHDSSYASFDATGLDSAASSLCGSGNSLAPDGPPYTYVYSDPYGANVVASLQWADDQSGCKAEKTFKLVKKSCLATFEQISSGCGEGTTGKYGGGFIAQTDNGCLEWMVYGQAVKSECSCNEDGCTDDSPACCANGTCGTSQAASVARVRVIAPSEVDVAFSRRLNSVLGEGELITPAVGLWTSAAGV</sequence>
<proteinExistence type="predicted"/>
<feature type="compositionally biased region" description="Gly residues" evidence="1">
    <location>
        <begin position="606"/>
        <end position="623"/>
    </location>
</feature>
<evidence type="ECO:0000313" key="3">
    <source>
        <dbReference type="EMBL" id="RAL01808.1"/>
    </source>
</evidence>
<dbReference type="OrthoDB" id="2119228at2759"/>
<dbReference type="SUPFAM" id="SSF49265">
    <property type="entry name" value="Fibronectin type III"/>
    <property type="match status" value="1"/>
</dbReference>
<dbReference type="VEuPathDB" id="FungiDB:BO80DRAFT_379663"/>
<evidence type="ECO:0000259" key="2">
    <source>
        <dbReference type="PROSITE" id="PS50853"/>
    </source>
</evidence>
<dbReference type="InterPro" id="IPR013783">
    <property type="entry name" value="Ig-like_fold"/>
</dbReference>
<dbReference type="EMBL" id="KZ824433">
    <property type="protein sequence ID" value="RAL01808.1"/>
    <property type="molecule type" value="Genomic_DNA"/>
</dbReference>
<feature type="region of interest" description="Disordered" evidence="1">
    <location>
        <begin position="87"/>
        <end position="116"/>
    </location>
</feature>
<dbReference type="RefSeq" id="XP_025576135.1">
    <property type="nucleotide sequence ID" value="XM_025716779.1"/>
</dbReference>
<feature type="compositionally biased region" description="Pro residues" evidence="1">
    <location>
        <begin position="90"/>
        <end position="101"/>
    </location>
</feature>
<evidence type="ECO:0000313" key="4">
    <source>
        <dbReference type="Proteomes" id="UP000249402"/>
    </source>
</evidence>
<gene>
    <name evidence="3" type="ORF">BO80DRAFT_379663</name>
</gene>
<dbReference type="Proteomes" id="UP000249402">
    <property type="component" value="Unassembled WGS sequence"/>
</dbReference>
<organism evidence="3 4">
    <name type="scientific">Aspergillus ibericus CBS 121593</name>
    <dbReference type="NCBI Taxonomy" id="1448316"/>
    <lineage>
        <taxon>Eukaryota</taxon>
        <taxon>Fungi</taxon>
        <taxon>Dikarya</taxon>
        <taxon>Ascomycota</taxon>
        <taxon>Pezizomycotina</taxon>
        <taxon>Eurotiomycetes</taxon>
        <taxon>Eurotiomycetidae</taxon>
        <taxon>Eurotiales</taxon>
        <taxon>Aspergillaceae</taxon>
        <taxon>Aspergillus</taxon>
        <taxon>Aspergillus subgen. Circumdati</taxon>
    </lineage>
</organism>
<dbReference type="STRING" id="1448316.A0A395H4M0"/>
<dbReference type="Pfam" id="PF00657">
    <property type="entry name" value="Lipase_GDSL"/>
    <property type="match status" value="1"/>
</dbReference>
<dbReference type="InterPro" id="IPR036514">
    <property type="entry name" value="SGNH_hydro_sf"/>
</dbReference>
<name>A0A395H4M0_9EURO</name>
<evidence type="ECO:0000256" key="1">
    <source>
        <dbReference type="SAM" id="MobiDB-lite"/>
    </source>
</evidence>
<dbReference type="InterPro" id="IPR003961">
    <property type="entry name" value="FN3_dom"/>
</dbReference>
<dbReference type="CDD" id="cd00063">
    <property type="entry name" value="FN3"/>
    <property type="match status" value="2"/>
</dbReference>
<feature type="domain" description="Fibronectin type-III" evidence="2">
    <location>
        <begin position="393"/>
        <end position="489"/>
    </location>
</feature>
<feature type="region of interest" description="Disordered" evidence="1">
    <location>
        <begin position="1009"/>
        <end position="1081"/>
    </location>
</feature>
<dbReference type="AlphaFoldDB" id="A0A395H4M0"/>
<feature type="region of interest" description="Disordered" evidence="1">
    <location>
        <begin position="606"/>
        <end position="636"/>
    </location>
</feature>
<feature type="compositionally biased region" description="Polar residues" evidence="1">
    <location>
        <begin position="103"/>
        <end position="113"/>
    </location>
</feature>
<dbReference type="GO" id="GO:0016788">
    <property type="term" value="F:hydrolase activity, acting on ester bonds"/>
    <property type="evidence" value="ECO:0007669"/>
    <property type="project" value="InterPro"/>
</dbReference>
<dbReference type="InterPro" id="IPR001087">
    <property type="entry name" value="GDSL"/>
</dbReference>
<reference evidence="3 4" key="1">
    <citation type="submission" date="2018-02" db="EMBL/GenBank/DDBJ databases">
        <title>The genomes of Aspergillus section Nigri reveals drivers in fungal speciation.</title>
        <authorList>
            <consortium name="DOE Joint Genome Institute"/>
            <person name="Vesth T.C."/>
            <person name="Nybo J."/>
            <person name="Theobald S."/>
            <person name="Brandl J."/>
            <person name="Frisvad J.C."/>
            <person name="Nielsen K.F."/>
            <person name="Lyhne E.K."/>
            <person name="Kogle M.E."/>
            <person name="Kuo A."/>
            <person name="Riley R."/>
            <person name="Clum A."/>
            <person name="Nolan M."/>
            <person name="Lipzen A."/>
            <person name="Salamov A."/>
            <person name="Henrissat B."/>
            <person name="Wiebenga A."/>
            <person name="De vries R.P."/>
            <person name="Grigoriev I.V."/>
            <person name="Mortensen U.H."/>
            <person name="Andersen M.R."/>
            <person name="Baker S.E."/>
        </authorList>
    </citation>
    <scope>NUCLEOTIDE SEQUENCE [LARGE SCALE GENOMIC DNA]</scope>
    <source>
        <strain evidence="3 4">CBS 121593</strain>
    </source>
</reference>
<dbReference type="PROSITE" id="PS50853">
    <property type="entry name" value="FN3"/>
    <property type="match status" value="1"/>
</dbReference>
<dbReference type="SMART" id="SM00060">
    <property type="entry name" value="FN3"/>
    <property type="match status" value="3"/>
</dbReference>
<dbReference type="GeneID" id="37221644"/>
<accession>A0A395H4M0</accession>
<dbReference type="SUPFAM" id="SSF52266">
    <property type="entry name" value="SGNH hydrolase"/>
    <property type="match status" value="1"/>
</dbReference>
<dbReference type="Gene3D" id="2.60.40.10">
    <property type="entry name" value="Immunoglobulins"/>
    <property type="match status" value="2"/>
</dbReference>